<feature type="transmembrane region" description="Helical" evidence="1">
    <location>
        <begin position="73"/>
        <end position="89"/>
    </location>
</feature>
<proteinExistence type="predicted"/>
<dbReference type="AlphaFoldDB" id="A0A5J4KE44"/>
<feature type="transmembrane region" description="Helical" evidence="1">
    <location>
        <begin position="155"/>
        <end position="175"/>
    </location>
</feature>
<keyword evidence="1" id="KW-0812">Transmembrane</keyword>
<evidence type="ECO:0000313" key="2">
    <source>
        <dbReference type="EMBL" id="GER87438.1"/>
    </source>
</evidence>
<feature type="transmembrane region" description="Helical" evidence="1">
    <location>
        <begin position="211"/>
        <end position="231"/>
    </location>
</feature>
<keyword evidence="1" id="KW-1133">Transmembrane helix</keyword>
<dbReference type="EMBL" id="BKZW01000001">
    <property type="protein sequence ID" value="GER87438.1"/>
    <property type="molecule type" value="Genomic_DNA"/>
</dbReference>
<feature type="transmembrane region" description="Helical" evidence="1">
    <location>
        <begin position="181"/>
        <end position="199"/>
    </location>
</feature>
<dbReference type="Proteomes" id="UP000326912">
    <property type="component" value="Unassembled WGS sequence"/>
</dbReference>
<name>A0A5J4KE44_9CHLR</name>
<evidence type="ECO:0008006" key="4">
    <source>
        <dbReference type="Google" id="ProtNLM"/>
    </source>
</evidence>
<feature type="transmembrane region" description="Helical" evidence="1">
    <location>
        <begin position="16"/>
        <end position="36"/>
    </location>
</feature>
<evidence type="ECO:0000256" key="1">
    <source>
        <dbReference type="SAM" id="Phobius"/>
    </source>
</evidence>
<sequence>MSVTPKYFRYAEPFPGYGLLALVLCLVAWTCSWLHLEPFGRYMFFPLWLGYILFMDALVFVRHGTSLLKRMRWRYGLLFVASSCFWWLFEGLNAPIGNWHYVVDRPYSPALYVVLASLSFSTVLPAVFETIEFLFTLKLLRPRLHAYEQGPRLSIPVFLVLEVLGLLCFVLPWIFPHYCFSLIWFSLIFLLDPLNNLLGRKSALSHLMVRDWHFFIVPLGALFCGFFWEMWNYFSVPKWYYTVPYIGFLKIFEMPLLGYLGYLPFALELFALYQFVLWTTGQKEDFLII</sequence>
<evidence type="ECO:0000313" key="3">
    <source>
        <dbReference type="Proteomes" id="UP000326912"/>
    </source>
</evidence>
<reference evidence="2 3" key="1">
    <citation type="submission" date="2019-10" db="EMBL/GenBank/DDBJ databases">
        <title>Dictyobacter vulcani sp. nov., within the class Ktedonobacteria, isolated from soil of volcanic Mt. Zao.</title>
        <authorList>
            <person name="Zheng Y."/>
            <person name="Wang C.M."/>
            <person name="Sakai Y."/>
            <person name="Abe K."/>
            <person name="Yokota A."/>
            <person name="Yabe S."/>
        </authorList>
    </citation>
    <scope>NUCLEOTIDE SEQUENCE [LARGE SCALE GENOMIC DNA]</scope>
    <source>
        <strain evidence="2 3">W12</strain>
    </source>
</reference>
<comment type="caution">
    <text evidence="2">The sequence shown here is derived from an EMBL/GenBank/DDBJ whole genome shotgun (WGS) entry which is preliminary data.</text>
</comment>
<accession>A0A5J4KE44</accession>
<feature type="transmembrane region" description="Helical" evidence="1">
    <location>
        <begin position="259"/>
        <end position="278"/>
    </location>
</feature>
<keyword evidence="3" id="KW-1185">Reference proteome</keyword>
<feature type="transmembrane region" description="Helical" evidence="1">
    <location>
        <begin position="42"/>
        <end position="61"/>
    </location>
</feature>
<protein>
    <recommendedName>
        <fullName evidence="4">Lycopene cyclase domain-containing protein</fullName>
    </recommendedName>
</protein>
<feature type="transmembrane region" description="Helical" evidence="1">
    <location>
        <begin position="109"/>
        <end position="135"/>
    </location>
</feature>
<organism evidence="2 3">
    <name type="scientific">Dictyobacter vulcani</name>
    <dbReference type="NCBI Taxonomy" id="2607529"/>
    <lineage>
        <taxon>Bacteria</taxon>
        <taxon>Bacillati</taxon>
        <taxon>Chloroflexota</taxon>
        <taxon>Ktedonobacteria</taxon>
        <taxon>Ktedonobacterales</taxon>
        <taxon>Dictyobacteraceae</taxon>
        <taxon>Dictyobacter</taxon>
    </lineage>
</organism>
<keyword evidence="1" id="KW-0472">Membrane</keyword>
<gene>
    <name evidence="2" type="ORF">KDW_16000</name>
</gene>
<dbReference type="RefSeq" id="WP_151755442.1">
    <property type="nucleotide sequence ID" value="NZ_BKZW01000001.1"/>
</dbReference>